<organism evidence="1 2">
    <name type="scientific">Smallanthus sonchifolius</name>
    <dbReference type="NCBI Taxonomy" id="185202"/>
    <lineage>
        <taxon>Eukaryota</taxon>
        <taxon>Viridiplantae</taxon>
        <taxon>Streptophyta</taxon>
        <taxon>Embryophyta</taxon>
        <taxon>Tracheophyta</taxon>
        <taxon>Spermatophyta</taxon>
        <taxon>Magnoliopsida</taxon>
        <taxon>eudicotyledons</taxon>
        <taxon>Gunneridae</taxon>
        <taxon>Pentapetalae</taxon>
        <taxon>asterids</taxon>
        <taxon>campanulids</taxon>
        <taxon>Asterales</taxon>
        <taxon>Asteraceae</taxon>
        <taxon>Asteroideae</taxon>
        <taxon>Heliantheae alliance</taxon>
        <taxon>Millerieae</taxon>
        <taxon>Smallanthus</taxon>
    </lineage>
</organism>
<keyword evidence="2" id="KW-1185">Reference proteome</keyword>
<evidence type="ECO:0000313" key="2">
    <source>
        <dbReference type="Proteomes" id="UP001056120"/>
    </source>
</evidence>
<evidence type="ECO:0000313" key="1">
    <source>
        <dbReference type="EMBL" id="KAI3704149.1"/>
    </source>
</evidence>
<dbReference type="EMBL" id="CM042042">
    <property type="protein sequence ID" value="KAI3704149.1"/>
    <property type="molecule type" value="Genomic_DNA"/>
</dbReference>
<reference evidence="1 2" key="2">
    <citation type="journal article" date="2022" name="Mol. Ecol. Resour.">
        <title>The genomes of chicory, endive, great burdock and yacon provide insights into Asteraceae paleo-polyploidization history and plant inulin production.</title>
        <authorList>
            <person name="Fan W."/>
            <person name="Wang S."/>
            <person name="Wang H."/>
            <person name="Wang A."/>
            <person name="Jiang F."/>
            <person name="Liu H."/>
            <person name="Zhao H."/>
            <person name="Xu D."/>
            <person name="Zhang Y."/>
        </authorList>
    </citation>
    <scope>NUCLEOTIDE SEQUENCE [LARGE SCALE GENOMIC DNA]</scope>
    <source>
        <strain evidence="2">cv. Yunnan</strain>
        <tissue evidence="1">Leaves</tissue>
    </source>
</reference>
<proteinExistence type="predicted"/>
<comment type="caution">
    <text evidence="1">The sequence shown here is derived from an EMBL/GenBank/DDBJ whole genome shotgun (WGS) entry which is preliminary data.</text>
</comment>
<gene>
    <name evidence="1" type="ORF">L1987_74364</name>
</gene>
<protein>
    <submittedName>
        <fullName evidence="1">Uncharacterized protein</fullName>
    </submittedName>
</protein>
<name>A0ACB9A2G1_9ASTR</name>
<reference evidence="2" key="1">
    <citation type="journal article" date="2022" name="Mol. Ecol. Resour.">
        <title>The genomes of chicory, endive, great burdock and yacon provide insights into Asteraceae palaeo-polyploidization history and plant inulin production.</title>
        <authorList>
            <person name="Fan W."/>
            <person name="Wang S."/>
            <person name="Wang H."/>
            <person name="Wang A."/>
            <person name="Jiang F."/>
            <person name="Liu H."/>
            <person name="Zhao H."/>
            <person name="Xu D."/>
            <person name="Zhang Y."/>
        </authorList>
    </citation>
    <scope>NUCLEOTIDE SEQUENCE [LARGE SCALE GENOMIC DNA]</scope>
    <source>
        <strain evidence="2">cv. Yunnan</strain>
    </source>
</reference>
<sequence>MVCLPVLRITILVSSSQGTGWKREHRPVIRREPQIFLASDIVYTRLEGFLTQVFIPIRTIVWDALASISESQWAAHILGNRGETPFTRLLDIDCPMYMELALEFYLSYKFFAPCHDLDYTPTIQFRLGGIERSLSFRQLGVRMGLYTN</sequence>
<dbReference type="Proteomes" id="UP001056120">
    <property type="component" value="Linkage Group LG25"/>
</dbReference>
<accession>A0ACB9A2G1</accession>